<dbReference type="Gene3D" id="3.30.420.40">
    <property type="match status" value="2"/>
</dbReference>
<dbReference type="PANTHER" id="PTHR18964">
    <property type="entry name" value="ROK (REPRESSOR, ORF, KINASE) FAMILY"/>
    <property type="match status" value="1"/>
</dbReference>
<evidence type="ECO:0000313" key="3">
    <source>
        <dbReference type="Proteomes" id="UP001595900"/>
    </source>
</evidence>
<evidence type="ECO:0000256" key="1">
    <source>
        <dbReference type="ARBA" id="ARBA00006479"/>
    </source>
</evidence>
<dbReference type="RefSeq" id="WP_390228730.1">
    <property type="nucleotide sequence ID" value="NZ_JBHSCN010000005.1"/>
</dbReference>
<keyword evidence="3" id="KW-1185">Reference proteome</keyword>
<accession>A0ABV8Q862</accession>
<dbReference type="InterPro" id="IPR000600">
    <property type="entry name" value="ROK"/>
</dbReference>
<dbReference type="PROSITE" id="PS01125">
    <property type="entry name" value="ROK"/>
    <property type="match status" value="1"/>
</dbReference>
<comment type="caution">
    <text evidence="2">The sequence shown here is derived from an EMBL/GenBank/DDBJ whole genome shotgun (WGS) entry which is preliminary data.</text>
</comment>
<protein>
    <submittedName>
        <fullName evidence="2">ROK family protein</fullName>
    </submittedName>
</protein>
<name>A0ABV8Q862_9MICO</name>
<dbReference type="CDD" id="cd23763">
    <property type="entry name" value="ASKHA_ATPase_ROK"/>
    <property type="match status" value="1"/>
</dbReference>
<dbReference type="InterPro" id="IPR043129">
    <property type="entry name" value="ATPase_NBD"/>
</dbReference>
<sequence>MAAGAKPALALDIGGTKLAVAVVTPDGVLHGYRVEPTRRDEGPGVIIPRLFEMGHAAIADAMHDGVGAIGAVGISCGGPLDAAAGVLVNPLHLPGWIDVPIVRLASEEFGAVAVLENDATAGALAEYRFGAGRGTATELYLTVSTGIGGGAVVDGRLHRGAAGNGGEFGHIMVRPGGRNCLCGRKGCLEAYASGTSIAARAMDALAASDRESALRDIENPTAADVVRGSEAGDALAGELWAETTEVLAIAVTDLINVFEPDIVVLGGGVTRSGAALLDPVRTAALCDAMRPAAAKTDVVIAELGDTVCVVGAAALAFDAMNEVAHV</sequence>
<organism evidence="2 3">
    <name type="scientific">Gryllotalpicola reticulitermitis</name>
    <dbReference type="NCBI Taxonomy" id="1184153"/>
    <lineage>
        <taxon>Bacteria</taxon>
        <taxon>Bacillati</taxon>
        <taxon>Actinomycetota</taxon>
        <taxon>Actinomycetes</taxon>
        <taxon>Micrococcales</taxon>
        <taxon>Microbacteriaceae</taxon>
        <taxon>Gryllotalpicola</taxon>
    </lineage>
</organism>
<dbReference type="Pfam" id="PF00480">
    <property type="entry name" value="ROK"/>
    <property type="match status" value="1"/>
</dbReference>
<dbReference type="InterPro" id="IPR049874">
    <property type="entry name" value="ROK_cs"/>
</dbReference>
<comment type="similarity">
    <text evidence="1">Belongs to the ROK (NagC/XylR) family.</text>
</comment>
<dbReference type="SUPFAM" id="SSF53067">
    <property type="entry name" value="Actin-like ATPase domain"/>
    <property type="match status" value="1"/>
</dbReference>
<dbReference type="EMBL" id="JBHSCN010000005">
    <property type="protein sequence ID" value="MFC4243650.1"/>
    <property type="molecule type" value="Genomic_DNA"/>
</dbReference>
<evidence type="ECO:0000313" key="2">
    <source>
        <dbReference type="EMBL" id="MFC4243650.1"/>
    </source>
</evidence>
<proteinExistence type="inferred from homology"/>
<gene>
    <name evidence="2" type="ORF">ACFOYW_09720</name>
</gene>
<reference evidence="3" key="1">
    <citation type="journal article" date="2019" name="Int. J. Syst. Evol. Microbiol.">
        <title>The Global Catalogue of Microorganisms (GCM) 10K type strain sequencing project: providing services to taxonomists for standard genome sequencing and annotation.</title>
        <authorList>
            <consortium name="The Broad Institute Genomics Platform"/>
            <consortium name="The Broad Institute Genome Sequencing Center for Infectious Disease"/>
            <person name="Wu L."/>
            <person name="Ma J."/>
        </authorList>
    </citation>
    <scope>NUCLEOTIDE SEQUENCE [LARGE SCALE GENOMIC DNA]</scope>
    <source>
        <strain evidence="3">CGMCC 1.10363</strain>
    </source>
</reference>
<dbReference type="PANTHER" id="PTHR18964:SF149">
    <property type="entry name" value="BIFUNCTIONAL UDP-N-ACETYLGLUCOSAMINE 2-EPIMERASE_N-ACETYLMANNOSAMINE KINASE"/>
    <property type="match status" value="1"/>
</dbReference>
<dbReference type="Proteomes" id="UP001595900">
    <property type="component" value="Unassembled WGS sequence"/>
</dbReference>